<dbReference type="Proteomes" id="UP000315289">
    <property type="component" value="Unassembled WGS sequence"/>
</dbReference>
<name>A0A557STD0_9ARCH</name>
<sequence>MNDFDPLALVKKYFNEKKVDERTYNLINDRMSVIEEGVERIKRITSIDYPYYFVEPNVLVATSDVEYQQYSILYARTIPFCTTENKIKIVIQLSAPLVMYGLKGTLHAVLAHEFLHYLKILKNIINLEVTSDNISNTLYENSFSDNEKTLDSNKVFKGDAYLQQLVYKKFANGFNDIKLDKKTESLWIEKKLPIQKIMIGDNFIKLPFSALVNTIVKDSIKNEILKFS</sequence>
<reference evidence="1 2" key="1">
    <citation type="journal article" date="2019" name="Front. Microbiol.">
        <title>Ammonia Oxidation by the Arctic Terrestrial Thaumarchaeote Candidatus Nitrosocosmicus arcticus Is Stimulated by Increasing Temperatures.</title>
        <authorList>
            <person name="Alves R.J.E."/>
            <person name="Kerou M."/>
            <person name="Zappe A."/>
            <person name="Bittner R."/>
            <person name="Abby S.S."/>
            <person name="Schmidt H.A."/>
            <person name="Pfeifer K."/>
            <person name="Schleper C."/>
        </authorList>
    </citation>
    <scope>NUCLEOTIDE SEQUENCE [LARGE SCALE GENOMIC DNA]</scope>
    <source>
        <strain evidence="1 2">Kfb</strain>
    </source>
</reference>
<gene>
    <name evidence="1" type="ORF">NARC_110074</name>
</gene>
<dbReference type="AlphaFoldDB" id="A0A557STD0"/>
<dbReference type="RefSeq" id="WP_144732705.1">
    <property type="nucleotide sequence ID" value="NZ_ML675587.1"/>
</dbReference>
<evidence type="ECO:0000313" key="1">
    <source>
        <dbReference type="EMBL" id="TVP39862.1"/>
    </source>
</evidence>
<evidence type="ECO:0000313" key="2">
    <source>
        <dbReference type="Proteomes" id="UP000315289"/>
    </source>
</evidence>
<protein>
    <submittedName>
        <fullName evidence="1">Uncharacterized protein</fullName>
    </submittedName>
</protein>
<dbReference type="OrthoDB" id="9956at2157"/>
<accession>A0A557STD0</accession>
<proteinExistence type="predicted"/>
<comment type="caution">
    <text evidence="1">The sequence shown here is derived from an EMBL/GenBank/DDBJ whole genome shotgun (WGS) entry which is preliminary data.</text>
</comment>
<keyword evidence="2" id="KW-1185">Reference proteome</keyword>
<dbReference type="EMBL" id="VOAH01000011">
    <property type="protein sequence ID" value="TVP39862.1"/>
    <property type="molecule type" value="Genomic_DNA"/>
</dbReference>
<organism evidence="1 2">
    <name type="scientific">Candidatus Nitrosocosmicus arcticus</name>
    <dbReference type="NCBI Taxonomy" id="2035267"/>
    <lineage>
        <taxon>Archaea</taxon>
        <taxon>Nitrososphaerota</taxon>
        <taxon>Nitrososphaeria</taxon>
        <taxon>Nitrososphaerales</taxon>
        <taxon>Nitrososphaeraceae</taxon>
        <taxon>Candidatus Nitrosocosmicus</taxon>
    </lineage>
</organism>